<dbReference type="Pfam" id="PF14432">
    <property type="entry name" value="DYW_deaminase"/>
    <property type="match status" value="1"/>
</dbReference>
<reference evidence="6" key="2">
    <citation type="submission" date="2023-06" db="EMBL/GenBank/DDBJ databases">
        <authorList>
            <person name="Ma L."/>
            <person name="Liu K.-W."/>
            <person name="Li Z."/>
            <person name="Hsiao Y.-Y."/>
            <person name="Qi Y."/>
            <person name="Fu T."/>
            <person name="Tang G."/>
            <person name="Zhang D."/>
            <person name="Sun W.-H."/>
            <person name="Liu D.-K."/>
            <person name="Li Y."/>
            <person name="Chen G.-Z."/>
            <person name="Liu X.-D."/>
            <person name="Liao X.-Y."/>
            <person name="Jiang Y.-T."/>
            <person name="Yu X."/>
            <person name="Hao Y."/>
            <person name="Huang J."/>
            <person name="Zhao X.-W."/>
            <person name="Ke S."/>
            <person name="Chen Y.-Y."/>
            <person name="Wu W.-L."/>
            <person name="Hsu J.-L."/>
            <person name="Lin Y.-F."/>
            <person name="Huang M.-D."/>
            <person name="Li C.-Y."/>
            <person name="Huang L."/>
            <person name="Wang Z.-W."/>
            <person name="Zhao X."/>
            <person name="Zhong W.-Y."/>
            <person name="Peng D.-H."/>
            <person name="Ahmad S."/>
            <person name="Lan S."/>
            <person name="Zhang J.-S."/>
            <person name="Tsai W.-C."/>
            <person name="Van De Peer Y."/>
            <person name="Liu Z.-J."/>
        </authorList>
    </citation>
    <scope>NUCLEOTIDE SEQUENCE</scope>
    <source>
        <strain evidence="6">SCP</strain>
        <tissue evidence="6">Leaves</tissue>
    </source>
</reference>
<gene>
    <name evidence="6" type="ORF">QJS04_geneDACA014506</name>
</gene>
<evidence type="ECO:0000313" key="6">
    <source>
        <dbReference type="EMBL" id="KAK1267424.1"/>
    </source>
</evidence>
<dbReference type="FunFam" id="1.25.40.10:FF:000366">
    <property type="entry name" value="Pentatricopeptide (PPR) repeat-containing protein"/>
    <property type="match status" value="1"/>
</dbReference>
<dbReference type="PROSITE" id="PS51375">
    <property type="entry name" value="PPR"/>
    <property type="match status" value="4"/>
</dbReference>
<organism evidence="6 7">
    <name type="scientific">Acorus gramineus</name>
    <name type="common">Dwarf sweet flag</name>
    <dbReference type="NCBI Taxonomy" id="55184"/>
    <lineage>
        <taxon>Eukaryota</taxon>
        <taxon>Viridiplantae</taxon>
        <taxon>Streptophyta</taxon>
        <taxon>Embryophyta</taxon>
        <taxon>Tracheophyta</taxon>
        <taxon>Spermatophyta</taxon>
        <taxon>Magnoliopsida</taxon>
        <taxon>Liliopsida</taxon>
        <taxon>Acoraceae</taxon>
        <taxon>Acorus</taxon>
    </lineage>
</organism>
<dbReference type="InterPro" id="IPR002885">
    <property type="entry name" value="PPR_rpt"/>
</dbReference>
<dbReference type="InterPro" id="IPR046960">
    <property type="entry name" value="PPR_At4g14850-like_plant"/>
</dbReference>
<evidence type="ECO:0000256" key="4">
    <source>
        <dbReference type="PROSITE-ProRule" id="PRU00708"/>
    </source>
</evidence>
<feature type="repeat" description="PPR" evidence="4">
    <location>
        <begin position="177"/>
        <end position="207"/>
    </location>
</feature>
<evidence type="ECO:0000259" key="5">
    <source>
        <dbReference type="Pfam" id="PF14432"/>
    </source>
</evidence>
<evidence type="ECO:0000256" key="3">
    <source>
        <dbReference type="ARBA" id="ARBA00022946"/>
    </source>
</evidence>
<comment type="caution">
    <text evidence="6">The sequence shown here is derived from an EMBL/GenBank/DDBJ whole genome shotgun (WGS) entry which is preliminary data.</text>
</comment>
<feature type="repeat" description="PPR" evidence="4">
    <location>
        <begin position="311"/>
        <end position="345"/>
    </location>
</feature>
<feature type="domain" description="DYW" evidence="5">
    <location>
        <begin position="527"/>
        <end position="619"/>
    </location>
</feature>
<comment type="similarity">
    <text evidence="1">Belongs to the PPR family. PCMP-H subfamily.</text>
</comment>
<keyword evidence="3" id="KW-0809">Transit peptide</keyword>
<dbReference type="Pfam" id="PF01535">
    <property type="entry name" value="PPR"/>
    <property type="match status" value="2"/>
</dbReference>
<dbReference type="AlphaFoldDB" id="A0AAV9ATD4"/>
<dbReference type="Pfam" id="PF13041">
    <property type="entry name" value="PPR_2"/>
    <property type="match status" value="3"/>
</dbReference>
<protein>
    <submittedName>
        <fullName evidence="6">Pentatricopeptide repeat-containing protein</fullName>
    </submittedName>
</protein>
<dbReference type="FunFam" id="1.25.40.10:FF:000031">
    <property type="entry name" value="Pentatricopeptide repeat-containing protein mitochondrial"/>
    <property type="match status" value="1"/>
</dbReference>
<evidence type="ECO:0000256" key="2">
    <source>
        <dbReference type="ARBA" id="ARBA00022737"/>
    </source>
</evidence>
<dbReference type="InterPro" id="IPR011990">
    <property type="entry name" value="TPR-like_helical_dom_sf"/>
</dbReference>
<dbReference type="Pfam" id="PF20431">
    <property type="entry name" value="E_motif"/>
    <property type="match status" value="1"/>
</dbReference>
<dbReference type="Proteomes" id="UP001179952">
    <property type="component" value="Unassembled WGS sequence"/>
</dbReference>
<accession>A0AAV9ATD4</accession>
<dbReference type="InterPro" id="IPR046848">
    <property type="entry name" value="E_motif"/>
</dbReference>
<dbReference type="EMBL" id="JAUJYN010000007">
    <property type="protein sequence ID" value="KAK1267424.1"/>
    <property type="molecule type" value="Genomic_DNA"/>
</dbReference>
<dbReference type="NCBIfam" id="TIGR00756">
    <property type="entry name" value="PPR"/>
    <property type="match status" value="5"/>
</dbReference>
<evidence type="ECO:0000256" key="1">
    <source>
        <dbReference type="ARBA" id="ARBA00006643"/>
    </source>
</evidence>
<reference evidence="6" key="1">
    <citation type="journal article" date="2023" name="Nat. Commun.">
        <title>Diploid and tetraploid genomes of Acorus and the evolution of monocots.</title>
        <authorList>
            <person name="Ma L."/>
            <person name="Liu K.W."/>
            <person name="Li Z."/>
            <person name="Hsiao Y.Y."/>
            <person name="Qi Y."/>
            <person name="Fu T."/>
            <person name="Tang G.D."/>
            <person name="Zhang D."/>
            <person name="Sun W.H."/>
            <person name="Liu D.K."/>
            <person name="Li Y."/>
            <person name="Chen G.Z."/>
            <person name="Liu X.D."/>
            <person name="Liao X.Y."/>
            <person name="Jiang Y.T."/>
            <person name="Yu X."/>
            <person name="Hao Y."/>
            <person name="Huang J."/>
            <person name="Zhao X.W."/>
            <person name="Ke S."/>
            <person name="Chen Y.Y."/>
            <person name="Wu W.L."/>
            <person name="Hsu J.L."/>
            <person name="Lin Y.F."/>
            <person name="Huang M.D."/>
            <person name="Li C.Y."/>
            <person name="Huang L."/>
            <person name="Wang Z.W."/>
            <person name="Zhao X."/>
            <person name="Zhong W.Y."/>
            <person name="Peng D.H."/>
            <person name="Ahmad S."/>
            <person name="Lan S."/>
            <person name="Zhang J.S."/>
            <person name="Tsai W.C."/>
            <person name="Van de Peer Y."/>
            <person name="Liu Z.J."/>
        </authorList>
    </citation>
    <scope>NUCLEOTIDE SEQUENCE</scope>
    <source>
        <strain evidence="6">SCP</strain>
    </source>
</reference>
<dbReference type="FunFam" id="1.25.40.10:FF:000488">
    <property type="entry name" value="Pentatricopeptide repeat-containing protein, mitochondrial"/>
    <property type="match status" value="1"/>
</dbReference>
<name>A0AAV9ATD4_ACOGR</name>
<sequence>MRPLKPHPIIQHFTQLVRMKDLPSAMNALSSLDNHGLRADPVAYADLVKLCIANRAVRQGRLVHLHIHADAVPPETFLDNNLLNMYVKFGLLDDARALFDAMPERNVVSWTTMVSAYARARASSEESVKLLNLMRRDGVAPNMFTYSSVLRAAVAAREPRMLGQIHCGAIKHGLESDVFVRSALIDAYAKSGDPGDGFRVFNEMETGDVFVWNSIIGGFAQNGRCDEALRLFVEMKRTGFRSSQATLTSALRACTGSARMEMGRQIHSHVVKFGSAAARDLILNNAVVDMYCKCGSTDEAGAAFARMRVRDVVSWSAMIAGLAQNGRSGDALELFELMRENGPRPNHVTMVGVLFACSHAGLVDEGRLYFDSMRTLFDVKPGREHYGCMVDLLGRAGRLNEALKLIEEMEIAPDGVIWRTLLGACKVHKNTSLAKRVAHRILELEPDDEGAYVLLSNTFAGARRWEGVEMVRGAMRDRGVKKRDPGCSWVEEEMRIHAFVAGDDSHPEMESIIGELNRLFSRIGDAGYVADAELALHDMEAEQREESMRYHSEKLAVAFAMTRAVAGKPIRVVKNLRTCGDCHAFAKMVSMVEGRDIVIRDAVRFHHFRGGACSCGDYW</sequence>
<dbReference type="Gene3D" id="1.25.40.10">
    <property type="entry name" value="Tetratricopeptide repeat domain"/>
    <property type="match status" value="3"/>
</dbReference>
<proteinExistence type="inferred from homology"/>
<dbReference type="PANTHER" id="PTHR47926:SF420">
    <property type="entry name" value="REPEAT-CONTAINING PROTEIN, PUTATIVE-RELATED"/>
    <property type="match status" value="1"/>
</dbReference>
<dbReference type="GO" id="GO:0008270">
    <property type="term" value="F:zinc ion binding"/>
    <property type="evidence" value="ECO:0007669"/>
    <property type="project" value="InterPro"/>
</dbReference>
<dbReference type="GO" id="GO:0003723">
    <property type="term" value="F:RNA binding"/>
    <property type="evidence" value="ECO:0007669"/>
    <property type="project" value="InterPro"/>
</dbReference>
<dbReference type="PANTHER" id="PTHR47926">
    <property type="entry name" value="PENTATRICOPEPTIDE REPEAT-CONTAINING PROTEIN"/>
    <property type="match status" value="1"/>
</dbReference>
<dbReference type="FunFam" id="1.25.40.10:FF:000381">
    <property type="entry name" value="Pentatricopeptide repeat-containing protein"/>
    <property type="match status" value="1"/>
</dbReference>
<feature type="repeat" description="PPR" evidence="4">
    <location>
        <begin position="106"/>
        <end position="141"/>
    </location>
</feature>
<evidence type="ECO:0000313" key="7">
    <source>
        <dbReference type="Proteomes" id="UP001179952"/>
    </source>
</evidence>
<keyword evidence="7" id="KW-1185">Reference proteome</keyword>
<dbReference type="InterPro" id="IPR032867">
    <property type="entry name" value="DYW_dom"/>
</dbReference>
<keyword evidence="2" id="KW-0677">Repeat</keyword>
<feature type="repeat" description="PPR" evidence="4">
    <location>
        <begin position="208"/>
        <end position="242"/>
    </location>
</feature>
<dbReference type="GO" id="GO:0009451">
    <property type="term" value="P:RNA modification"/>
    <property type="evidence" value="ECO:0007669"/>
    <property type="project" value="InterPro"/>
</dbReference>